<comment type="caution">
    <text evidence="2">The sequence shown here is derived from an EMBL/GenBank/DDBJ whole genome shotgun (WGS) entry which is preliminary data.</text>
</comment>
<feature type="region of interest" description="Disordered" evidence="1">
    <location>
        <begin position="1"/>
        <end position="180"/>
    </location>
</feature>
<feature type="compositionally biased region" description="Basic and acidic residues" evidence="1">
    <location>
        <begin position="161"/>
        <end position="170"/>
    </location>
</feature>
<feature type="compositionally biased region" description="Basic and acidic residues" evidence="1">
    <location>
        <begin position="64"/>
        <end position="83"/>
    </location>
</feature>
<organism evidence="2 3">
    <name type="scientific">Nitzschia inconspicua</name>
    <dbReference type="NCBI Taxonomy" id="303405"/>
    <lineage>
        <taxon>Eukaryota</taxon>
        <taxon>Sar</taxon>
        <taxon>Stramenopiles</taxon>
        <taxon>Ochrophyta</taxon>
        <taxon>Bacillariophyta</taxon>
        <taxon>Bacillariophyceae</taxon>
        <taxon>Bacillariophycidae</taxon>
        <taxon>Bacillariales</taxon>
        <taxon>Bacillariaceae</taxon>
        <taxon>Nitzschia</taxon>
    </lineage>
</organism>
<feature type="region of interest" description="Disordered" evidence="1">
    <location>
        <begin position="309"/>
        <end position="449"/>
    </location>
</feature>
<dbReference type="PANTHER" id="PTHR34117">
    <property type="entry name" value="STYLE CELL-CYCLE INHIBITOR 1"/>
    <property type="match status" value="1"/>
</dbReference>
<reference evidence="2" key="2">
    <citation type="submission" date="2021-04" db="EMBL/GenBank/DDBJ databases">
        <authorList>
            <person name="Podell S."/>
        </authorList>
    </citation>
    <scope>NUCLEOTIDE SEQUENCE</scope>
    <source>
        <strain evidence="2">Hildebrandi</strain>
    </source>
</reference>
<proteinExistence type="predicted"/>
<feature type="compositionally biased region" description="Basic and acidic residues" evidence="1">
    <location>
        <begin position="360"/>
        <end position="387"/>
    </location>
</feature>
<dbReference type="PANTHER" id="PTHR34117:SF1">
    <property type="entry name" value="STYLE CELL-CYCLE INHIBITOR 1"/>
    <property type="match status" value="1"/>
</dbReference>
<dbReference type="AlphaFoldDB" id="A0A9K3PX35"/>
<keyword evidence="3" id="KW-1185">Reference proteome</keyword>
<evidence type="ECO:0000256" key="1">
    <source>
        <dbReference type="SAM" id="MobiDB-lite"/>
    </source>
</evidence>
<accession>A0A9K3PX35</accession>
<name>A0A9K3PX35_9STRA</name>
<feature type="compositionally biased region" description="Basic and acidic residues" evidence="1">
    <location>
        <begin position="322"/>
        <end position="352"/>
    </location>
</feature>
<evidence type="ECO:0000313" key="2">
    <source>
        <dbReference type="EMBL" id="KAG7360269.1"/>
    </source>
</evidence>
<reference evidence="2" key="1">
    <citation type="journal article" date="2021" name="Sci. Rep.">
        <title>Diploid genomic architecture of Nitzschia inconspicua, an elite biomass production diatom.</title>
        <authorList>
            <person name="Oliver A."/>
            <person name="Podell S."/>
            <person name="Pinowska A."/>
            <person name="Traller J.C."/>
            <person name="Smith S.R."/>
            <person name="McClure R."/>
            <person name="Beliaev A."/>
            <person name="Bohutskyi P."/>
            <person name="Hill E.A."/>
            <person name="Rabines A."/>
            <person name="Zheng H."/>
            <person name="Allen L.Z."/>
            <person name="Kuo A."/>
            <person name="Grigoriev I.V."/>
            <person name="Allen A.E."/>
            <person name="Hazlebeck D."/>
            <person name="Allen E.E."/>
        </authorList>
    </citation>
    <scope>NUCLEOTIDE SEQUENCE</scope>
    <source>
        <strain evidence="2">Hildebrandi</strain>
    </source>
</reference>
<feature type="compositionally biased region" description="Basic residues" evidence="1">
    <location>
        <begin position="84"/>
        <end position="97"/>
    </location>
</feature>
<dbReference type="Proteomes" id="UP000693970">
    <property type="component" value="Unassembled WGS sequence"/>
</dbReference>
<evidence type="ECO:0000313" key="3">
    <source>
        <dbReference type="Proteomes" id="UP000693970"/>
    </source>
</evidence>
<feature type="compositionally biased region" description="Polar residues" evidence="1">
    <location>
        <begin position="311"/>
        <end position="320"/>
    </location>
</feature>
<feature type="compositionally biased region" description="Basic and acidic residues" evidence="1">
    <location>
        <begin position="10"/>
        <end position="47"/>
    </location>
</feature>
<feature type="compositionally biased region" description="Basic residues" evidence="1">
    <location>
        <begin position="149"/>
        <end position="160"/>
    </location>
</feature>
<sequence length="465" mass="54996">MGRHSHHNRHGDERDKEVAHTSNKETKREKYREDEKKDQRKGSSKGERGRHRNRHGDDDDDDESSRNKRRDENRKDKKREERERKKRKHGHKSRHHHQDGEGDNSDSETTTEQPKRRRKKSEKKEKKSSSKHRRERDRSRSDDDDDRRIKKKSRHFKQHCKKETVKKPDKSNLFPMGEAVGSPPSTLIDAEKDYYSYHQEFWIYLFREEGVAFNDLDTKHAKKAFSRFAKRYNQGDLEEPYYSRKFPAQVLEETKTSKHSWSFNTSEKERQSLELLQAGVRRQTEYDNNNNTSKQQVVLSSITDASRDKSNVANHLSNIDESADRRRQKTLEERLEDRRANKRLRETVRTAEEELSGGPRDLRERQMEKKREHAARIHGASRDKEDGGAGVELSDSALFGDEERSSFQTALARERSNRLRQEKKKQSRIDELQSKEDERQQNMLKMLGLDSLKGEKIKIAPRKDG</sequence>
<gene>
    <name evidence="2" type="ORF">IV203_035368</name>
</gene>
<dbReference type="InterPro" id="IPR044688">
    <property type="entry name" value="SCI-1-like"/>
</dbReference>
<protein>
    <submittedName>
        <fullName evidence="2">Uncharacterized protein</fullName>
    </submittedName>
</protein>
<feature type="compositionally biased region" description="Basic and acidic residues" evidence="1">
    <location>
        <begin position="427"/>
        <end position="440"/>
    </location>
</feature>
<dbReference type="EMBL" id="JAGRRH010000013">
    <property type="protein sequence ID" value="KAG7360269.1"/>
    <property type="molecule type" value="Genomic_DNA"/>
</dbReference>
<dbReference type="OrthoDB" id="2139939at2759"/>